<comment type="caution">
    <text evidence="3">The sequence shown here is derived from an EMBL/GenBank/DDBJ whole genome shotgun (WGS) entry which is preliminary data.</text>
</comment>
<feature type="chain" id="PRO_5045345369" evidence="2">
    <location>
        <begin position="31"/>
        <end position="104"/>
    </location>
</feature>
<keyword evidence="2" id="KW-0732">Signal</keyword>
<dbReference type="Proteomes" id="UP001157914">
    <property type="component" value="Unassembled WGS sequence"/>
</dbReference>
<organism evidence="3 4">
    <name type="scientific">Roseibium denhamense</name>
    <dbReference type="NCBI Taxonomy" id="76305"/>
    <lineage>
        <taxon>Bacteria</taxon>
        <taxon>Pseudomonadati</taxon>
        <taxon>Pseudomonadota</taxon>
        <taxon>Alphaproteobacteria</taxon>
        <taxon>Hyphomicrobiales</taxon>
        <taxon>Stappiaceae</taxon>
        <taxon>Roseibium</taxon>
    </lineage>
</organism>
<feature type="compositionally biased region" description="Basic and acidic residues" evidence="1">
    <location>
        <begin position="77"/>
        <end position="87"/>
    </location>
</feature>
<feature type="signal peptide" evidence="2">
    <location>
        <begin position="1"/>
        <end position="30"/>
    </location>
</feature>
<accession>A0ABY1NGR5</accession>
<protein>
    <submittedName>
        <fullName evidence="3">Uncharacterized protein</fullName>
    </submittedName>
</protein>
<gene>
    <name evidence="3" type="ORF">SAMN06265374_0866</name>
</gene>
<reference evidence="3 4" key="1">
    <citation type="submission" date="2017-05" db="EMBL/GenBank/DDBJ databases">
        <authorList>
            <person name="Varghese N."/>
            <person name="Submissions S."/>
        </authorList>
    </citation>
    <scope>NUCLEOTIDE SEQUENCE [LARGE SCALE GENOMIC DNA]</scope>
    <source>
        <strain evidence="3 4">DSM 15949</strain>
    </source>
</reference>
<proteinExistence type="predicted"/>
<dbReference type="EMBL" id="FXTT01000001">
    <property type="protein sequence ID" value="SMP07423.1"/>
    <property type="molecule type" value="Genomic_DNA"/>
</dbReference>
<keyword evidence="4" id="KW-1185">Reference proteome</keyword>
<evidence type="ECO:0000256" key="1">
    <source>
        <dbReference type="SAM" id="MobiDB-lite"/>
    </source>
</evidence>
<evidence type="ECO:0000313" key="3">
    <source>
        <dbReference type="EMBL" id="SMP07423.1"/>
    </source>
</evidence>
<dbReference type="RefSeq" id="WP_155189284.1">
    <property type="nucleotide sequence ID" value="NZ_BAAAEA010000001.1"/>
</dbReference>
<evidence type="ECO:0000256" key="2">
    <source>
        <dbReference type="SAM" id="SignalP"/>
    </source>
</evidence>
<name>A0ABY1NGR5_9HYPH</name>
<feature type="region of interest" description="Disordered" evidence="1">
    <location>
        <begin position="60"/>
        <end position="104"/>
    </location>
</feature>
<evidence type="ECO:0000313" key="4">
    <source>
        <dbReference type="Proteomes" id="UP001157914"/>
    </source>
</evidence>
<feature type="compositionally biased region" description="Polar residues" evidence="1">
    <location>
        <begin position="63"/>
        <end position="76"/>
    </location>
</feature>
<sequence length="104" mass="11366">MITQTDMFKLTRLALAAAVFALSADGPASAQSVQPRGIIQPGTLQSPTARQQLNQNLNRQRNGFSSQQRIDSNNRLNRSEQINRDNMRATGRPPCPAGASTCRN</sequence>